<protein>
    <submittedName>
        <fullName evidence="1">Uncharacterized protein</fullName>
    </submittedName>
</protein>
<evidence type="ECO:0000313" key="1">
    <source>
        <dbReference type="EMBL" id="QBQ72409.1"/>
    </source>
</evidence>
<proteinExistence type="predicted"/>
<evidence type="ECO:0000313" key="2">
    <source>
        <dbReference type="Proteomes" id="UP000309130"/>
    </source>
</evidence>
<reference evidence="2" key="1">
    <citation type="submission" date="2019-03" db="EMBL/GenBank/DDBJ databases">
        <title>Complete Genome Sequence of Serratia marcescens Myophage MTx.</title>
        <authorList>
            <person name="Graham K."/>
            <person name="Freeman M."/>
            <person name="Newkirk H."/>
            <person name="Liu M."/>
            <person name="Ramsey J."/>
            <person name="Cahill J."/>
        </authorList>
    </citation>
    <scope>NUCLEOTIDE SEQUENCE [LARGE SCALE GENOMIC DNA]</scope>
</reference>
<organism evidence="1 2">
    <name type="scientific">Serratia phage MTx</name>
    <dbReference type="NCBI Taxonomy" id="2557553"/>
    <lineage>
        <taxon>Viruses</taxon>
        <taxon>Duplodnaviria</taxon>
        <taxon>Heunggongvirae</taxon>
        <taxon>Uroviricota</taxon>
        <taxon>Caudoviricetes</taxon>
        <taxon>Lindbergviridae</taxon>
        <taxon>Myosmarvirus</taxon>
        <taxon>Myosmarvirus MTx</taxon>
    </lineage>
</organism>
<dbReference type="EMBL" id="MK618717">
    <property type="protein sequence ID" value="QBQ72409.1"/>
    <property type="molecule type" value="Genomic_DNA"/>
</dbReference>
<name>A0A482MGS8_9CAUD</name>
<keyword evidence="2" id="KW-1185">Reference proteome</keyword>
<sequence length="64" mass="7048">MSVVGGALAIVVGRCVKSVVFRAIGRWHFSKNANVNKKRKALKPLAACSAHTLCHFSFFVFKSR</sequence>
<gene>
    <name evidence="1" type="ORF">CPT_MTx_103</name>
</gene>
<accession>A0A482MGS8</accession>
<dbReference type="Proteomes" id="UP000309130">
    <property type="component" value="Segment"/>
</dbReference>